<proteinExistence type="inferred from homology"/>
<gene>
    <name evidence="5" type="ORF">METZ01_LOCUS11490</name>
</gene>
<dbReference type="SUPFAM" id="SSF55248">
    <property type="entry name" value="PCD-like"/>
    <property type="match status" value="1"/>
</dbReference>
<evidence type="ECO:0000256" key="3">
    <source>
        <dbReference type="ARBA" id="ARBA00013252"/>
    </source>
</evidence>
<evidence type="ECO:0000313" key="5">
    <source>
        <dbReference type="EMBL" id="SUZ58636.1"/>
    </source>
</evidence>
<dbReference type="Gene3D" id="3.30.1360.20">
    <property type="entry name" value="Transcriptional coactivator/pterin dehydratase"/>
    <property type="match status" value="1"/>
</dbReference>
<organism evidence="5">
    <name type="scientific">marine metagenome</name>
    <dbReference type="NCBI Taxonomy" id="408172"/>
    <lineage>
        <taxon>unclassified sequences</taxon>
        <taxon>metagenomes</taxon>
        <taxon>ecological metagenomes</taxon>
    </lineage>
</organism>
<dbReference type="EC" id="4.2.1.96" evidence="3"/>
<dbReference type="GO" id="GO:0008124">
    <property type="term" value="F:4-alpha-hydroxytetrahydrobiopterin dehydratase activity"/>
    <property type="evidence" value="ECO:0007669"/>
    <property type="project" value="UniProtKB-EC"/>
</dbReference>
<evidence type="ECO:0000256" key="1">
    <source>
        <dbReference type="ARBA" id="ARBA00001554"/>
    </source>
</evidence>
<evidence type="ECO:0000256" key="4">
    <source>
        <dbReference type="ARBA" id="ARBA00023239"/>
    </source>
</evidence>
<name>A0A381NVH9_9ZZZZ</name>
<dbReference type="PANTHER" id="PTHR12599">
    <property type="entry name" value="PTERIN-4-ALPHA-CARBINOLAMINE DEHYDRATASE"/>
    <property type="match status" value="1"/>
</dbReference>
<protein>
    <recommendedName>
        <fullName evidence="3">4a-hydroxytetrahydrobiopterin dehydratase</fullName>
        <ecNumber evidence="3">4.2.1.96</ecNumber>
    </recommendedName>
</protein>
<dbReference type="PANTHER" id="PTHR12599:SF0">
    <property type="entry name" value="PTERIN-4-ALPHA-CARBINOLAMINE DEHYDRATASE"/>
    <property type="match status" value="1"/>
</dbReference>
<dbReference type="InterPro" id="IPR001533">
    <property type="entry name" value="Pterin_deHydtase"/>
</dbReference>
<evidence type="ECO:0000256" key="2">
    <source>
        <dbReference type="ARBA" id="ARBA00006472"/>
    </source>
</evidence>
<keyword evidence="4" id="KW-0456">Lyase</keyword>
<dbReference type="GO" id="GO:0006729">
    <property type="term" value="P:tetrahydrobiopterin biosynthetic process"/>
    <property type="evidence" value="ECO:0007669"/>
    <property type="project" value="InterPro"/>
</dbReference>
<comment type="similarity">
    <text evidence="2">Belongs to the pterin-4-alpha-carbinolamine dehydratase family.</text>
</comment>
<accession>A0A381NVH9</accession>
<dbReference type="AlphaFoldDB" id="A0A381NVH9"/>
<dbReference type="Pfam" id="PF01329">
    <property type="entry name" value="Pterin_4a"/>
    <property type="match status" value="1"/>
</dbReference>
<sequence>MWIEENNKLVKHFSFKDFISAFSFLSKVALISEKLDHHPEIINVYNKVTIKLSTHDIGNKVSKKDYDLAKAIDELL</sequence>
<reference evidence="5" key="1">
    <citation type="submission" date="2018-05" db="EMBL/GenBank/DDBJ databases">
        <authorList>
            <person name="Lanie J.A."/>
            <person name="Ng W.-L."/>
            <person name="Kazmierczak K.M."/>
            <person name="Andrzejewski T.M."/>
            <person name="Davidsen T.M."/>
            <person name="Wayne K.J."/>
            <person name="Tettelin H."/>
            <person name="Glass J.I."/>
            <person name="Rusch D."/>
            <person name="Podicherti R."/>
            <person name="Tsui H.-C.T."/>
            <person name="Winkler M.E."/>
        </authorList>
    </citation>
    <scope>NUCLEOTIDE SEQUENCE</scope>
</reference>
<comment type="catalytic activity">
    <reaction evidence="1">
        <text>(4aS,6R)-4a-hydroxy-L-erythro-5,6,7,8-tetrahydrobiopterin = (6R)-L-erythro-6,7-dihydrobiopterin + H2O</text>
        <dbReference type="Rhea" id="RHEA:11920"/>
        <dbReference type="ChEBI" id="CHEBI:15377"/>
        <dbReference type="ChEBI" id="CHEBI:15642"/>
        <dbReference type="ChEBI" id="CHEBI:43120"/>
        <dbReference type="EC" id="4.2.1.96"/>
    </reaction>
</comment>
<dbReference type="InterPro" id="IPR036428">
    <property type="entry name" value="PCD_sf"/>
</dbReference>
<dbReference type="EMBL" id="UINC01000632">
    <property type="protein sequence ID" value="SUZ58636.1"/>
    <property type="molecule type" value="Genomic_DNA"/>
</dbReference>